<evidence type="ECO:0000313" key="2">
    <source>
        <dbReference type="Proteomes" id="UP000635853"/>
    </source>
</evidence>
<dbReference type="Gene3D" id="2.30.110.20">
    <property type="entry name" value="Hcp1-like"/>
    <property type="match status" value="1"/>
</dbReference>
<reference evidence="2" key="1">
    <citation type="submission" date="2021-01" db="EMBL/GenBank/DDBJ databases">
        <title>Draft genomes of Rhodovulum sulfidophilum.</title>
        <authorList>
            <person name="Guzman M.S."/>
        </authorList>
    </citation>
    <scope>NUCLEOTIDE SEQUENCE [LARGE SCALE GENOMIC DNA]</scope>
    <source>
        <strain evidence="2">AB19</strain>
    </source>
</reference>
<dbReference type="Proteomes" id="UP000635853">
    <property type="component" value="Unassembled WGS sequence"/>
</dbReference>
<protein>
    <submittedName>
        <fullName evidence="1">Type VI secretion system tube protein Hcp</fullName>
    </submittedName>
</protein>
<gene>
    <name evidence="1" type="ORF">JMJ92_11600</name>
</gene>
<dbReference type="SUPFAM" id="SSF141452">
    <property type="entry name" value="Hcp1-like"/>
    <property type="match status" value="1"/>
</dbReference>
<dbReference type="EMBL" id="JAESIL010000044">
    <property type="protein sequence ID" value="MBL3578792.1"/>
    <property type="molecule type" value="Genomic_DNA"/>
</dbReference>
<accession>A0ABS1RGK3</accession>
<dbReference type="InterPro" id="IPR036624">
    <property type="entry name" value="Hcp1-lik_sf"/>
</dbReference>
<proteinExistence type="predicted"/>
<organism evidence="1 2">
    <name type="scientific">Rhodovulum visakhapatnamense</name>
    <dbReference type="NCBI Taxonomy" id="364297"/>
    <lineage>
        <taxon>Bacteria</taxon>
        <taxon>Pseudomonadati</taxon>
        <taxon>Pseudomonadota</taxon>
        <taxon>Alphaproteobacteria</taxon>
        <taxon>Rhodobacterales</taxon>
        <taxon>Paracoccaceae</taxon>
        <taxon>Rhodovulum</taxon>
    </lineage>
</organism>
<comment type="caution">
    <text evidence="1">The sequence shown here is derived from an EMBL/GenBank/DDBJ whole genome shotgun (WGS) entry which is preliminary data.</text>
</comment>
<dbReference type="InterPro" id="IPR053165">
    <property type="entry name" value="HSI-I_assembly_Hcp1"/>
</dbReference>
<evidence type="ECO:0000313" key="1">
    <source>
        <dbReference type="EMBL" id="MBL3578792.1"/>
    </source>
</evidence>
<dbReference type="Pfam" id="PF05638">
    <property type="entry name" value="T6SS_HCP"/>
    <property type="match status" value="1"/>
</dbReference>
<name>A0ABS1RGK3_9RHOB</name>
<dbReference type="RefSeq" id="WP_075786396.1">
    <property type="nucleotide sequence ID" value="NZ_JAESIL010000044.1"/>
</dbReference>
<dbReference type="PANTHER" id="PTHR36152">
    <property type="entry name" value="CYTOPLASMIC PROTEIN-RELATED"/>
    <property type="match status" value="1"/>
</dbReference>
<sequence>MTLTAFMKLPDVEGESVRVGHEREIDVFDIQWALGRDLRTSAGTGRVRGRPGVGPLAVWKWDDAASPHLALALLLGKSFPEAAIMLRTPSNDMDLDDLTITLSNATVSHYEIVGADGDPAVLQERLDLVFEAVNIRYTGQAAGHSSGNGHEIGHDIGARA</sequence>
<dbReference type="InterPro" id="IPR008514">
    <property type="entry name" value="T6SS_Hcp"/>
</dbReference>
<dbReference type="PANTHER" id="PTHR36152:SF5">
    <property type="entry name" value="PROTEIN HCP1"/>
    <property type="match status" value="1"/>
</dbReference>
<keyword evidence="2" id="KW-1185">Reference proteome</keyword>